<sequence>MQLVNLSKDRKIAVEMACAYTFFSRLKGLMFTRQLHSGTGLHINPCPSVHTFFMNYAIDVVYLDQQHVVVAVDHQLEPGKLGRRYKHVVSVVELSAGTAQKTKLEIGDQLKFSYKGEGKV</sequence>
<dbReference type="PANTHER" id="PTHR37953">
    <property type="entry name" value="UPF0127 PROTEIN MJ1496"/>
    <property type="match status" value="1"/>
</dbReference>
<name>A0A9X3WVA1_9BACI</name>
<keyword evidence="2" id="KW-1185">Reference proteome</keyword>
<dbReference type="Gene3D" id="2.60.120.1140">
    <property type="entry name" value="Protein of unknown function DUF192"/>
    <property type="match status" value="1"/>
</dbReference>
<comment type="caution">
    <text evidence="1">The sequence shown here is derived from an EMBL/GenBank/DDBJ whole genome shotgun (WGS) entry which is preliminary data.</text>
</comment>
<dbReference type="Pfam" id="PF02643">
    <property type="entry name" value="DUF192"/>
    <property type="match status" value="1"/>
</dbReference>
<proteinExistence type="predicted"/>
<accession>A0A9X3WVA1</accession>
<organism evidence="1 2">
    <name type="scientific">Terrihalobacillus insolitus</name>
    <dbReference type="NCBI Taxonomy" id="2950438"/>
    <lineage>
        <taxon>Bacteria</taxon>
        <taxon>Bacillati</taxon>
        <taxon>Bacillota</taxon>
        <taxon>Bacilli</taxon>
        <taxon>Bacillales</taxon>
        <taxon>Bacillaceae</taxon>
        <taxon>Terrihalobacillus</taxon>
    </lineage>
</organism>
<dbReference type="InterPro" id="IPR003795">
    <property type="entry name" value="DUF192"/>
</dbReference>
<dbReference type="PANTHER" id="PTHR37953:SF1">
    <property type="entry name" value="UPF0127 PROTEIN MJ1496"/>
    <property type="match status" value="1"/>
</dbReference>
<reference evidence="1" key="1">
    <citation type="submission" date="2022-06" db="EMBL/GenBank/DDBJ databases">
        <title>Aquibacillus sp. a new bacterium isolated from soil saline samples.</title>
        <authorList>
            <person name="Galisteo C."/>
            <person name="De La Haba R."/>
            <person name="Sanchez-Porro C."/>
            <person name="Ventosa A."/>
        </authorList>
    </citation>
    <scope>NUCLEOTIDE SEQUENCE</scope>
    <source>
        <strain evidence="1">3ASR75-11</strain>
    </source>
</reference>
<dbReference type="EMBL" id="JAMQKB010000015">
    <property type="protein sequence ID" value="MDC3425473.1"/>
    <property type="molecule type" value="Genomic_DNA"/>
</dbReference>
<evidence type="ECO:0000313" key="2">
    <source>
        <dbReference type="Proteomes" id="UP001145050"/>
    </source>
</evidence>
<dbReference type="InterPro" id="IPR038695">
    <property type="entry name" value="Saro_0823-like_sf"/>
</dbReference>
<gene>
    <name evidence="1" type="ORF">NC797_13275</name>
</gene>
<protein>
    <submittedName>
        <fullName evidence="1">DUF192 domain-containing protein</fullName>
    </submittedName>
</protein>
<dbReference type="Proteomes" id="UP001145050">
    <property type="component" value="Unassembled WGS sequence"/>
</dbReference>
<dbReference type="AlphaFoldDB" id="A0A9X3WVA1"/>
<dbReference type="RefSeq" id="WP_272437282.1">
    <property type="nucleotide sequence ID" value="NZ_JAMQKB010000015.1"/>
</dbReference>
<evidence type="ECO:0000313" key="1">
    <source>
        <dbReference type="EMBL" id="MDC3425473.1"/>
    </source>
</evidence>